<feature type="active site" description="Nucleophile" evidence="2">
    <location>
        <position position="18"/>
    </location>
</feature>
<dbReference type="InterPro" id="IPR023214">
    <property type="entry name" value="HAD_sf"/>
</dbReference>
<organism evidence="3 4">
    <name type="scientific">Corynebacterium mendelii</name>
    <dbReference type="NCBI Taxonomy" id="2765362"/>
    <lineage>
        <taxon>Bacteria</taxon>
        <taxon>Bacillati</taxon>
        <taxon>Actinomycetota</taxon>
        <taxon>Actinomycetes</taxon>
        <taxon>Mycobacteriales</taxon>
        <taxon>Corynebacteriaceae</taxon>
        <taxon>Corynebacterium</taxon>
    </lineage>
</organism>
<comment type="similarity">
    <text evidence="1">Belongs to the 5'(3')-deoxyribonucleotidase family.</text>
</comment>
<reference evidence="3" key="1">
    <citation type="submission" date="2021-03" db="EMBL/GenBank/DDBJ databases">
        <authorList>
            <person name="Sun Q."/>
        </authorList>
    </citation>
    <scope>NUCLEOTIDE SEQUENCE</scope>
    <source>
        <strain evidence="3">CCM 8862</strain>
    </source>
</reference>
<dbReference type="InterPro" id="IPR036412">
    <property type="entry name" value="HAD-like_sf"/>
</dbReference>
<dbReference type="Gene3D" id="3.40.50.1000">
    <property type="entry name" value="HAD superfamily/HAD-like"/>
    <property type="match status" value="1"/>
</dbReference>
<protein>
    <recommendedName>
        <fullName evidence="5">5'-nucleotidase</fullName>
    </recommendedName>
</protein>
<dbReference type="RefSeq" id="WP_207118587.1">
    <property type="nucleotide sequence ID" value="NZ_JAFLEQ010000008.1"/>
</dbReference>
<dbReference type="SUPFAM" id="SSF56784">
    <property type="entry name" value="HAD-like"/>
    <property type="match status" value="1"/>
</dbReference>
<feature type="active site" description="Proton donor" evidence="2">
    <location>
        <position position="20"/>
    </location>
</feature>
<accession>A0A939E113</accession>
<evidence type="ECO:0000313" key="3">
    <source>
        <dbReference type="EMBL" id="MBN9643863.1"/>
    </source>
</evidence>
<dbReference type="AlphaFoldDB" id="A0A939E113"/>
<dbReference type="InterPro" id="IPR010708">
    <property type="entry name" value="5'(3')-deoxyribonucleotidase"/>
</dbReference>
<comment type="caution">
    <text evidence="3">The sequence shown here is derived from an EMBL/GenBank/DDBJ whole genome shotgun (WGS) entry which is preliminary data.</text>
</comment>
<dbReference type="GO" id="GO:0009264">
    <property type="term" value="P:deoxyribonucleotide catabolic process"/>
    <property type="evidence" value="ECO:0007669"/>
    <property type="project" value="InterPro"/>
</dbReference>
<sequence>MKGFGDTAPGGRLVIGLDLDGVCADYTAGFRPYAAKHLGVGDNDLADPAVYDMVKAWGFADFADFRAAHKAGVEHGMLASLPVIDGAPEALQSLSEAGAHIRVVSHRLFLGGTHRETVAQTAEWLDNNSIPYMSLCFTGLKDSVGADVYIEDAPGNIESLRRQNIPVIVADQLYNRQVPGPRMTDWSQAFDLVSGILPGLGEP</sequence>
<gene>
    <name evidence="3" type="ORF">JZY06_04390</name>
</gene>
<dbReference type="Proteomes" id="UP000664332">
    <property type="component" value="Unassembled WGS sequence"/>
</dbReference>
<evidence type="ECO:0008006" key="5">
    <source>
        <dbReference type="Google" id="ProtNLM"/>
    </source>
</evidence>
<keyword evidence="4" id="KW-1185">Reference proteome</keyword>
<evidence type="ECO:0000256" key="1">
    <source>
        <dbReference type="ARBA" id="ARBA00009589"/>
    </source>
</evidence>
<proteinExistence type="inferred from homology"/>
<dbReference type="Pfam" id="PF06941">
    <property type="entry name" value="NT5C"/>
    <property type="match status" value="1"/>
</dbReference>
<name>A0A939E113_9CORY</name>
<dbReference type="GO" id="GO:0008253">
    <property type="term" value="F:5'-nucleotidase activity"/>
    <property type="evidence" value="ECO:0007669"/>
    <property type="project" value="InterPro"/>
</dbReference>
<evidence type="ECO:0000256" key="2">
    <source>
        <dbReference type="PIRSR" id="PIRSR610708-1"/>
    </source>
</evidence>
<evidence type="ECO:0000313" key="4">
    <source>
        <dbReference type="Proteomes" id="UP000664332"/>
    </source>
</evidence>
<dbReference type="EMBL" id="JAFLEQ010000008">
    <property type="protein sequence ID" value="MBN9643863.1"/>
    <property type="molecule type" value="Genomic_DNA"/>
</dbReference>